<dbReference type="EMBL" id="CP081303">
    <property type="protein sequence ID" value="QZE14056.1"/>
    <property type="molecule type" value="Genomic_DNA"/>
</dbReference>
<name>A0AC61NKE7_9BACT</name>
<organism evidence="1 2">
    <name type="scientific">Halosquirtibacter laminarini</name>
    <dbReference type="NCBI Taxonomy" id="3374600"/>
    <lineage>
        <taxon>Bacteria</taxon>
        <taxon>Pseudomonadati</taxon>
        <taxon>Bacteroidota</taxon>
        <taxon>Bacteroidia</taxon>
        <taxon>Marinilabiliales</taxon>
        <taxon>Prolixibacteraceae</taxon>
        <taxon>Halosquirtibacter</taxon>
    </lineage>
</organism>
<protein>
    <submittedName>
        <fullName evidence="1">Uncharacterized protein</fullName>
    </submittedName>
</protein>
<sequence>MDKRRCLRKLNYVILLITISYTSYGQNRNTKDVFPLFWGTNIENLQTSQTLPQGDLELRIFHRFGEISTGASDMFGVYAPSNITMGLAYGITSNLMLVFDTEKQNRFYDLSLKYRFLTQKTDNSIPLSVSYIFTTSYSGMDKENYGVTYHAANRWSYLNQLVAEKQIGYKINTMLGIYYTHHNAAKPTQPHDIGAVSFAMGYRFGKKMSIFANYQYNQALTFLGDNSSRDEVGKDGASVGISYGTPTHKFQVFIGNQYGINTGDNMANNAYKLNSSNLRIGFNISVRLFHNKKS</sequence>
<proteinExistence type="predicted"/>
<keyword evidence="2" id="KW-1185">Reference proteome</keyword>
<evidence type="ECO:0000313" key="2">
    <source>
        <dbReference type="Proteomes" id="UP000826212"/>
    </source>
</evidence>
<gene>
    <name evidence="1" type="ORF">K4L44_16235</name>
</gene>
<evidence type="ECO:0000313" key="1">
    <source>
        <dbReference type="EMBL" id="QZE14056.1"/>
    </source>
</evidence>
<accession>A0AC61NKE7</accession>
<reference evidence="1" key="1">
    <citation type="submission" date="2021-08" db="EMBL/GenBank/DDBJ databases">
        <title>Novel anaerobic bacterium isolated from sea squirt in East Sea, Republic of Korea.</title>
        <authorList>
            <person name="Nguyen T.H."/>
            <person name="Li Z."/>
            <person name="Lee Y.-J."/>
            <person name="Ko J."/>
            <person name="Kim S.-G."/>
        </authorList>
    </citation>
    <scope>NUCLEOTIDE SEQUENCE</scope>
    <source>
        <strain evidence="1">KCTC 25031</strain>
    </source>
</reference>
<dbReference type="Proteomes" id="UP000826212">
    <property type="component" value="Chromosome"/>
</dbReference>